<dbReference type="AlphaFoldDB" id="A0A0F9K4W3"/>
<name>A0A0F9K4W3_9ZZZZ</name>
<comment type="caution">
    <text evidence="1">The sequence shown here is derived from an EMBL/GenBank/DDBJ whole genome shotgun (WGS) entry which is preliminary data.</text>
</comment>
<evidence type="ECO:0000313" key="1">
    <source>
        <dbReference type="EMBL" id="KKM06253.1"/>
    </source>
</evidence>
<organism evidence="1">
    <name type="scientific">marine sediment metagenome</name>
    <dbReference type="NCBI Taxonomy" id="412755"/>
    <lineage>
        <taxon>unclassified sequences</taxon>
        <taxon>metagenomes</taxon>
        <taxon>ecological metagenomes</taxon>
    </lineage>
</organism>
<gene>
    <name evidence="1" type="ORF">LCGC14_1745850</name>
</gene>
<sequence>MTTDCYYGEPICEGETWECETCGSEYCQIHYHQTELGDGVECVACERERLAPHRAQQENIT</sequence>
<accession>A0A0F9K4W3</accession>
<dbReference type="EMBL" id="LAZR01016039">
    <property type="protein sequence ID" value="KKM06253.1"/>
    <property type="molecule type" value="Genomic_DNA"/>
</dbReference>
<reference evidence="1" key="1">
    <citation type="journal article" date="2015" name="Nature">
        <title>Complex archaea that bridge the gap between prokaryotes and eukaryotes.</title>
        <authorList>
            <person name="Spang A."/>
            <person name="Saw J.H."/>
            <person name="Jorgensen S.L."/>
            <person name="Zaremba-Niedzwiedzka K."/>
            <person name="Martijn J."/>
            <person name="Lind A.E."/>
            <person name="van Eijk R."/>
            <person name="Schleper C."/>
            <person name="Guy L."/>
            <person name="Ettema T.J."/>
        </authorList>
    </citation>
    <scope>NUCLEOTIDE SEQUENCE</scope>
</reference>
<proteinExistence type="predicted"/>
<protein>
    <submittedName>
        <fullName evidence="1">Uncharacterized protein</fullName>
    </submittedName>
</protein>